<proteinExistence type="inferred from homology"/>
<dbReference type="KEGG" id="paco:AACT_0104"/>
<comment type="similarity">
    <text evidence="1">Belongs to the 3-oxoacid CoA-transferase subunit B family.</text>
</comment>
<name>A0A6M8EFF3_9BACT</name>
<protein>
    <submittedName>
        <fullName evidence="3">3-oxoacid CoA-transferase, B subunit</fullName>
    </submittedName>
</protein>
<dbReference type="EMBL" id="CP042652">
    <property type="protein sequence ID" value="QKE27338.1"/>
    <property type="molecule type" value="Genomic_DNA"/>
</dbReference>
<dbReference type="SMART" id="SM00882">
    <property type="entry name" value="CoA_trans"/>
    <property type="match status" value="1"/>
</dbReference>
<evidence type="ECO:0000256" key="1">
    <source>
        <dbReference type="ARBA" id="ARBA00007047"/>
    </source>
</evidence>
<sequence length="212" mass="22614">MEAKEIIAQRVAKEFNNGDFINLGIGLPTLVANYVPKDVEIILHSENGFAGVWDKAHGDDISKDLIDAGGTNVVLRAGGAFFDSCTSFEIIRGGHIDITVLGALEVDQEASLASWNIPGKFVPGMGGSMDLVSGVKKVIIAMLHTAKGAPKILEKCTLPLTGKNVISMIITELGVFKFISGKLHLVELIGDTTLEQIKEVTPASYIVALKNN</sequence>
<dbReference type="PANTHER" id="PTHR13707:SF57">
    <property type="entry name" value="SUCCINYL-COA:3-KETOACID COENZYME A TRANSFERASE SUBUNIT B-RELATED"/>
    <property type="match status" value="1"/>
</dbReference>
<dbReference type="PANTHER" id="PTHR13707">
    <property type="entry name" value="KETOACID-COENZYME A TRANSFERASE"/>
    <property type="match status" value="1"/>
</dbReference>
<gene>
    <name evidence="3" type="ORF">AACT_0104</name>
</gene>
<dbReference type="InterPro" id="IPR004165">
    <property type="entry name" value="CoA_trans_fam_I"/>
</dbReference>
<dbReference type="InterPro" id="IPR012791">
    <property type="entry name" value="3-oxoacid_CoA-transf_B"/>
</dbReference>
<evidence type="ECO:0000313" key="4">
    <source>
        <dbReference type="Proteomes" id="UP000503483"/>
    </source>
</evidence>
<keyword evidence="4" id="KW-1185">Reference proteome</keyword>
<organism evidence="3 4">
    <name type="scientific">Arcobacter acticola</name>
    <dbReference type="NCBI Taxonomy" id="1849015"/>
    <lineage>
        <taxon>Bacteria</taxon>
        <taxon>Pseudomonadati</taxon>
        <taxon>Campylobacterota</taxon>
        <taxon>Epsilonproteobacteria</taxon>
        <taxon>Campylobacterales</taxon>
        <taxon>Arcobacteraceae</taxon>
        <taxon>Arcobacter</taxon>
    </lineage>
</organism>
<dbReference type="AlphaFoldDB" id="A0A6M8EFF3"/>
<keyword evidence="2 3" id="KW-0808">Transferase</keyword>
<dbReference type="NCBIfam" id="TIGR02428">
    <property type="entry name" value="pcaJ_scoB_fam"/>
    <property type="match status" value="1"/>
</dbReference>
<accession>A0A6M8EFF3</accession>
<dbReference type="Proteomes" id="UP000503483">
    <property type="component" value="Chromosome"/>
</dbReference>
<evidence type="ECO:0000313" key="3">
    <source>
        <dbReference type="EMBL" id="QKE27338.1"/>
    </source>
</evidence>
<dbReference type="InterPro" id="IPR037171">
    <property type="entry name" value="NagB/RpiA_transferase-like"/>
</dbReference>
<dbReference type="Gene3D" id="3.40.1080.10">
    <property type="entry name" value="Glutaconate Coenzyme A-transferase"/>
    <property type="match status" value="1"/>
</dbReference>
<dbReference type="Pfam" id="PF01144">
    <property type="entry name" value="CoA_trans"/>
    <property type="match status" value="1"/>
</dbReference>
<dbReference type="SUPFAM" id="SSF100950">
    <property type="entry name" value="NagB/RpiA/CoA transferase-like"/>
    <property type="match status" value="1"/>
</dbReference>
<dbReference type="RefSeq" id="WP_172123951.1">
    <property type="nucleotide sequence ID" value="NZ_CP042652.1"/>
</dbReference>
<evidence type="ECO:0000256" key="2">
    <source>
        <dbReference type="ARBA" id="ARBA00022679"/>
    </source>
</evidence>
<reference evidence="3 4" key="1">
    <citation type="submission" date="2019-08" db="EMBL/GenBank/DDBJ databases">
        <title>Complete genome sequence of Arcobacter acticola.</title>
        <authorList>
            <person name="Miller W."/>
        </authorList>
    </citation>
    <scope>NUCLEOTIDE SEQUENCE [LARGE SCALE GENOMIC DNA]</scope>
    <source>
        <strain evidence="3 4">KCTC 52212</strain>
    </source>
</reference>
<dbReference type="GO" id="GO:0008410">
    <property type="term" value="F:CoA-transferase activity"/>
    <property type="evidence" value="ECO:0007669"/>
    <property type="project" value="InterPro"/>
</dbReference>